<dbReference type="SUPFAM" id="SSF53474">
    <property type="entry name" value="alpha/beta-Hydrolases"/>
    <property type="match status" value="1"/>
</dbReference>
<dbReference type="InterPro" id="IPR022742">
    <property type="entry name" value="Hydrolase_4"/>
</dbReference>
<accession>A0A849SI15</accession>
<sequence>MLAPTVASESPLSFESEGLPLYGVYHAPAEARDRPVVVHVHGLGVEQISTYRAEVLNARALAAAGVPVLRFHARGHGDSAGNFADVTIETLTRDANAAADEARRRSGAKHVVWLGVRFGARVRRRRPARRDDAVGLAMWEPLHRGPEYFRAMLRGLLFSQVAAGKKPEHSVDELLARVAAGTAVDVHGYYLHPAVFESLADRSLGETLATWSGPTLLVQIQSRARLTPDHAALLEAVQARGARVQSHVVREDLGWHFTQNPAWESPALVAATREWVDALD</sequence>
<name>A0A849SI15_UNCEI</name>
<dbReference type="Proteomes" id="UP000580839">
    <property type="component" value="Unassembled WGS sequence"/>
</dbReference>
<evidence type="ECO:0000313" key="3">
    <source>
        <dbReference type="Proteomes" id="UP000580839"/>
    </source>
</evidence>
<gene>
    <name evidence="2" type="ORF">HOP12_08670</name>
</gene>
<dbReference type="AlphaFoldDB" id="A0A849SI15"/>
<dbReference type="Gene3D" id="3.40.50.1820">
    <property type="entry name" value="alpha/beta hydrolase"/>
    <property type="match status" value="1"/>
</dbReference>
<feature type="domain" description="Serine aminopeptidase S33" evidence="1">
    <location>
        <begin position="34"/>
        <end position="167"/>
    </location>
</feature>
<dbReference type="InterPro" id="IPR029058">
    <property type="entry name" value="AB_hydrolase_fold"/>
</dbReference>
<comment type="caution">
    <text evidence="2">The sequence shown here is derived from an EMBL/GenBank/DDBJ whole genome shotgun (WGS) entry which is preliminary data.</text>
</comment>
<organism evidence="2 3">
    <name type="scientific">Eiseniibacteriota bacterium</name>
    <dbReference type="NCBI Taxonomy" id="2212470"/>
    <lineage>
        <taxon>Bacteria</taxon>
        <taxon>Candidatus Eiseniibacteriota</taxon>
    </lineage>
</organism>
<protein>
    <recommendedName>
        <fullName evidence="1">Serine aminopeptidase S33 domain-containing protein</fullName>
    </recommendedName>
</protein>
<evidence type="ECO:0000313" key="2">
    <source>
        <dbReference type="EMBL" id="NOT34226.1"/>
    </source>
</evidence>
<dbReference type="Pfam" id="PF12146">
    <property type="entry name" value="Hydrolase_4"/>
    <property type="match status" value="1"/>
</dbReference>
<proteinExistence type="predicted"/>
<dbReference type="EMBL" id="JABFRW010000102">
    <property type="protein sequence ID" value="NOT34226.1"/>
    <property type="molecule type" value="Genomic_DNA"/>
</dbReference>
<reference evidence="2 3" key="1">
    <citation type="submission" date="2020-04" db="EMBL/GenBank/DDBJ databases">
        <title>Metagenomic profiling of ammonia- and methane-oxidizing microorganisms in a Dutch drinking water treatment plant.</title>
        <authorList>
            <person name="Poghosyan L."/>
            <person name="Leucker S."/>
        </authorList>
    </citation>
    <scope>NUCLEOTIDE SEQUENCE [LARGE SCALE GENOMIC DNA]</scope>
    <source>
        <strain evidence="2">S-RSF-IL-03</strain>
    </source>
</reference>
<evidence type="ECO:0000259" key="1">
    <source>
        <dbReference type="Pfam" id="PF12146"/>
    </source>
</evidence>